<evidence type="ECO:0000313" key="3">
    <source>
        <dbReference type="Proteomes" id="UP000261480"/>
    </source>
</evidence>
<reference evidence="2" key="2">
    <citation type="submission" date="2025-09" db="UniProtKB">
        <authorList>
            <consortium name="Ensembl"/>
        </authorList>
    </citation>
    <scope>IDENTIFICATION</scope>
</reference>
<feature type="signal peptide" evidence="1">
    <location>
        <begin position="1"/>
        <end position="21"/>
    </location>
</feature>
<keyword evidence="1" id="KW-0732">Signal</keyword>
<dbReference type="Ensembl" id="ENSPMET00000007120.1">
    <property type="protein sequence ID" value="ENSPMEP00000005673.1"/>
    <property type="gene ID" value="ENSPMEG00000007073.1"/>
</dbReference>
<proteinExistence type="predicted"/>
<name>A0A3B3WSB0_9TELE</name>
<reference evidence="2" key="1">
    <citation type="submission" date="2025-08" db="UniProtKB">
        <authorList>
            <consortium name="Ensembl"/>
        </authorList>
    </citation>
    <scope>IDENTIFICATION</scope>
</reference>
<dbReference type="PANTHER" id="PTHR47194:SF3">
    <property type="entry name" value="SORTING NEXIN 29"/>
    <property type="match status" value="1"/>
</dbReference>
<dbReference type="SUPFAM" id="SSF140741">
    <property type="entry name" value="RUN domain-like"/>
    <property type="match status" value="1"/>
</dbReference>
<accession>A0A3B3WSB0</accession>
<dbReference type="Gene3D" id="1.20.58.900">
    <property type="match status" value="1"/>
</dbReference>
<keyword evidence="3" id="KW-1185">Reference proteome</keyword>
<dbReference type="STRING" id="48701.ENSPMEP00000005673"/>
<evidence type="ECO:0000256" key="1">
    <source>
        <dbReference type="SAM" id="SignalP"/>
    </source>
</evidence>
<dbReference type="Proteomes" id="UP000261480">
    <property type="component" value="Unplaced"/>
</dbReference>
<feature type="chain" id="PRO_5017293980" description="Sorting nexin 29" evidence="1">
    <location>
        <begin position="22"/>
        <end position="107"/>
    </location>
</feature>
<dbReference type="PANTHER" id="PTHR47194">
    <property type="entry name" value="SORTING NEXIN-29-RELATED"/>
    <property type="match status" value="1"/>
</dbReference>
<dbReference type="InterPro" id="IPR037213">
    <property type="entry name" value="Run_dom_sf"/>
</dbReference>
<evidence type="ECO:0008006" key="4">
    <source>
        <dbReference type="Google" id="ProtNLM"/>
    </source>
</evidence>
<organism evidence="2 3">
    <name type="scientific">Poecilia mexicana</name>
    <dbReference type="NCBI Taxonomy" id="48701"/>
    <lineage>
        <taxon>Eukaryota</taxon>
        <taxon>Metazoa</taxon>
        <taxon>Chordata</taxon>
        <taxon>Craniata</taxon>
        <taxon>Vertebrata</taxon>
        <taxon>Euteleostomi</taxon>
        <taxon>Actinopterygii</taxon>
        <taxon>Neopterygii</taxon>
        <taxon>Teleostei</taxon>
        <taxon>Neoteleostei</taxon>
        <taxon>Acanthomorphata</taxon>
        <taxon>Ovalentaria</taxon>
        <taxon>Atherinomorphae</taxon>
        <taxon>Cyprinodontiformes</taxon>
        <taxon>Poeciliidae</taxon>
        <taxon>Poeciliinae</taxon>
        <taxon>Poecilia</taxon>
    </lineage>
</organism>
<dbReference type="AlphaFoldDB" id="A0A3B3WSB0"/>
<protein>
    <recommendedName>
        <fullName evidence="4">Sorting nexin 29</fullName>
    </recommendedName>
</protein>
<evidence type="ECO:0000313" key="2">
    <source>
        <dbReference type="Ensembl" id="ENSPMEP00000005673.1"/>
    </source>
</evidence>
<sequence>MFLSSSSLLLIISVFPSSAGTQQNDAKRQNLLERLLDAVKQCQIRFGGRKEIATDSDSRVICLCAQFEAVLQHGLRKSKGLALTAAALKQAAGFSSKTEAGERITTC</sequence>